<accession>A0AAD4I5H0</accession>
<dbReference type="AlphaFoldDB" id="A0AAD4I5H0"/>
<gene>
    <name evidence="1" type="ORF">NEMBOFW57_004295</name>
</gene>
<comment type="caution">
    <text evidence="1">The sequence shown here is derived from an EMBL/GenBank/DDBJ whole genome shotgun (WGS) entry which is preliminary data.</text>
</comment>
<reference evidence="1" key="1">
    <citation type="submission" date="2023-02" db="EMBL/GenBank/DDBJ databases">
        <authorList>
            <person name="Palmer J.M."/>
        </authorList>
    </citation>
    <scope>NUCLEOTIDE SEQUENCE</scope>
    <source>
        <strain evidence="1">FW57</strain>
    </source>
</reference>
<evidence type="ECO:0000313" key="1">
    <source>
        <dbReference type="EMBL" id="KAG7294225.1"/>
    </source>
</evidence>
<protein>
    <submittedName>
        <fullName evidence="1">Uncharacterized protein</fullName>
    </submittedName>
</protein>
<name>A0AAD4I5H0_9PEZI</name>
<evidence type="ECO:0000313" key="2">
    <source>
        <dbReference type="Proteomes" id="UP001197093"/>
    </source>
</evidence>
<proteinExistence type="predicted"/>
<organism evidence="1 2">
    <name type="scientific">Staphylotrichum longicolle</name>
    <dbReference type="NCBI Taxonomy" id="669026"/>
    <lineage>
        <taxon>Eukaryota</taxon>
        <taxon>Fungi</taxon>
        <taxon>Dikarya</taxon>
        <taxon>Ascomycota</taxon>
        <taxon>Pezizomycotina</taxon>
        <taxon>Sordariomycetes</taxon>
        <taxon>Sordariomycetidae</taxon>
        <taxon>Sordariales</taxon>
        <taxon>Chaetomiaceae</taxon>
        <taxon>Staphylotrichum</taxon>
    </lineage>
</organism>
<dbReference type="Proteomes" id="UP001197093">
    <property type="component" value="Unassembled WGS sequence"/>
</dbReference>
<sequence>MNAFVHKADPNHPFMNQRMAGTIAERESRRRARFAAPAVLDCDLNLERLFDEHFGTDVAEDEMDNAEDGDGAEASDIVDTQIGGYLNLTTAGVGKGE</sequence>
<dbReference type="EMBL" id="JAHCVI010000001">
    <property type="protein sequence ID" value="KAG7294225.1"/>
    <property type="molecule type" value="Genomic_DNA"/>
</dbReference>
<keyword evidence="2" id="KW-1185">Reference proteome</keyword>